<feature type="signal peptide" evidence="1">
    <location>
        <begin position="1"/>
        <end position="27"/>
    </location>
</feature>
<feature type="chain" id="PRO_5047539221" description="Secreted protein" evidence="1">
    <location>
        <begin position="28"/>
        <end position="192"/>
    </location>
</feature>
<evidence type="ECO:0000256" key="1">
    <source>
        <dbReference type="SAM" id="SignalP"/>
    </source>
</evidence>
<evidence type="ECO:0008006" key="4">
    <source>
        <dbReference type="Google" id="ProtNLM"/>
    </source>
</evidence>
<dbReference type="Proteomes" id="UP001595867">
    <property type="component" value="Unassembled WGS sequence"/>
</dbReference>
<evidence type="ECO:0000313" key="3">
    <source>
        <dbReference type="Proteomes" id="UP001595867"/>
    </source>
</evidence>
<dbReference type="RefSeq" id="WP_378071096.1">
    <property type="nucleotide sequence ID" value="NZ_JBHSBL010000024.1"/>
</dbReference>
<gene>
    <name evidence="2" type="ORF">ACFO0C_35215</name>
</gene>
<evidence type="ECO:0000313" key="2">
    <source>
        <dbReference type="EMBL" id="MFC4070210.1"/>
    </source>
</evidence>
<dbReference type="EMBL" id="JBHSBL010000024">
    <property type="protein sequence ID" value="MFC4070210.1"/>
    <property type="molecule type" value="Genomic_DNA"/>
</dbReference>
<keyword evidence="1" id="KW-0732">Signal</keyword>
<comment type="caution">
    <text evidence="2">The sequence shown here is derived from an EMBL/GenBank/DDBJ whole genome shotgun (WGS) entry which is preliminary data.</text>
</comment>
<reference evidence="3" key="1">
    <citation type="journal article" date="2019" name="Int. J. Syst. Evol. Microbiol.">
        <title>The Global Catalogue of Microorganisms (GCM) 10K type strain sequencing project: providing services to taxonomists for standard genome sequencing and annotation.</title>
        <authorList>
            <consortium name="The Broad Institute Genomics Platform"/>
            <consortium name="The Broad Institute Genome Sequencing Center for Infectious Disease"/>
            <person name="Wu L."/>
            <person name="Ma J."/>
        </authorList>
    </citation>
    <scope>NUCLEOTIDE SEQUENCE [LARGE SCALE GENOMIC DNA]</scope>
    <source>
        <strain evidence="3">TBRC 5832</strain>
    </source>
</reference>
<keyword evidence="3" id="KW-1185">Reference proteome</keyword>
<sequence length="192" mass="19441">MRNSHRRAVATVAALTTLTTAALPAAAASAAAVPWTMAPCATAALDETTLDTNGGWLVMSGAAVQCAPVAADGGVRLAVYPAGAATGTAAGYNVRLFRSTEPGATRPFGAAVAKPVTGDYGVCVLAGAEERITCVRLFVLRTQSPNRLSVTWQPLDPADPLVAKPVDARTYTGTVIPPVNGDPTGGVCGTCF</sequence>
<protein>
    <recommendedName>
        <fullName evidence="4">Secreted protein</fullName>
    </recommendedName>
</protein>
<organism evidence="2 3">
    <name type="scientific">Actinoplanes subglobosus</name>
    <dbReference type="NCBI Taxonomy" id="1547892"/>
    <lineage>
        <taxon>Bacteria</taxon>
        <taxon>Bacillati</taxon>
        <taxon>Actinomycetota</taxon>
        <taxon>Actinomycetes</taxon>
        <taxon>Micromonosporales</taxon>
        <taxon>Micromonosporaceae</taxon>
        <taxon>Actinoplanes</taxon>
    </lineage>
</organism>
<accession>A0ABV8J5B4</accession>
<proteinExistence type="predicted"/>
<name>A0ABV8J5B4_9ACTN</name>